<reference evidence="2 3" key="1">
    <citation type="journal article" date="2014" name="Genome Announc.">
        <title>Draft Genome Sequence of the Antitrypanosomally Active Sponge-Associated Bacterium Actinokineospora sp. Strain EG49.</title>
        <authorList>
            <person name="Harjes J."/>
            <person name="Ryu T."/>
            <person name="Abdelmohsen U.R."/>
            <person name="Moitinho-Silva L."/>
            <person name="Horn H."/>
            <person name="Ravasi T."/>
            <person name="Hentschel U."/>
        </authorList>
    </citation>
    <scope>NUCLEOTIDE SEQUENCE [LARGE SCALE GENOMIC DNA]</scope>
    <source>
        <strain evidence="2 3">EG49</strain>
    </source>
</reference>
<dbReference type="STRING" id="909613.UO65_3971"/>
<dbReference type="Proteomes" id="UP000019277">
    <property type="component" value="Unassembled WGS sequence"/>
</dbReference>
<protein>
    <recommendedName>
        <fullName evidence="4">DUF2568 domain-containing protein</fullName>
    </recommendedName>
</protein>
<organism evidence="2 3">
    <name type="scientific">Actinokineospora spheciospongiae</name>
    <dbReference type="NCBI Taxonomy" id="909613"/>
    <lineage>
        <taxon>Bacteria</taxon>
        <taxon>Bacillati</taxon>
        <taxon>Actinomycetota</taxon>
        <taxon>Actinomycetes</taxon>
        <taxon>Pseudonocardiales</taxon>
        <taxon>Pseudonocardiaceae</taxon>
        <taxon>Actinokineospora</taxon>
    </lineage>
</organism>
<proteinExistence type="predicted"/>
<keyword evidence="1" id="KW-1133">Transmembrane helix</keyword>
<sequence>MIAVRGLQLLVAFFVEVLAFLALAWWGSRVSWVLGAAVLVVGASVWALFLAPRPRHRLPRSARLGLLALVFAGAVVGLAVSGWSVGAVVLGAAALLVLVSEVVWPRSVTHG</sequence>
<feature type="transmembrane region" description="Helical" evidence="1">
    <location>
        <begin position="32"/>
        <end position="50"/>
    </location>
</feature>
<gene>
    <name evidence="2" type="ORF">UO65_3971</name>
</gene>
<name>W7IK26_9PSEU</name>
<comment type="caution">
    <text evidence="2">The sequence shown here is derived from an EMBL/GenBank/DDBJ whole genome shotgun (WGS) entry which is preliminary data.</text>
</comment>
<dbReference type="RefSeq" id="WP_052021376.1">
    <property type="nucleotide sequence ID" value="NZ_AYXG01000147.1"/>
</dbReference>
<keyword evidence="1" id="KW-0472">Membrane</keyword>
<dbReference type="InterPro" id="IPR021214">
    <property type="entry name" value="DUF2568"/>
</dbReference>
<accession>W7IK26</accession>
<keyword evidence="1" id="KW-0812">Transmembrane</keyword>
<evidence type="ECO:0008006" key="4">
    <source>
        <dbReference type="Google" id="ProtNLM"/>
    </source>
</evidence>
<keyword evidence="3" id="KW-1185">Reference proteome</keyword>
<evidence type="ECO:0000313" key="2">
    <source>
        <dbReference type="EMBL" id="EWC60688.1"/>
    </source>
</evidence>
<dbReference type="AlphaFoldDB" id="W7IK26"/>
<dbReference type="EMBL" id="AYXG01000147">
    <property type="protein sequence ID" value="EWC60688.1"/>
    <property type="molecule type" value="Genomic_DNA"/>
</dbReference>
<feature type="transmembrane region" description="Helical" evidence="1">
    <location>
        <begin position="62"/>
        <end position="80"/>
    </location>
</feature>
<feature type="transmembrane region" description="Helical" evidence="1">
    <location>
        <begin position="7"/>
        <end position="26"/>
    </location>
</feature>
<evidence type="ECO:0000256" key="1">
    <source>
        <dbReference type="SAM" id="Phobius"/>
    </source>
</evidence>
<dbReference type="Pfam" id="PF10823">
    <property type="entry name" value="DUF2568"/>
    <property type="match status" value="1"/>
</dbReference>
<evidence type="ECO:0000313" key="3">
    <source>
        <dbReference type="Proteomes" id="UP000019277"/>
    </source>
</evidence>